<accession>A0A8H5BC18</accession>
<comment type="caution">
    <text evidence="1">The sequence shown here is derived from an EMBL/GenBank/DDBJ whole genome shotgun (WGS) entry which is preliminary data.</text>
</comment>
<reference evidence="1 2" key="1">
    <citation type="journal article" date="2020" name="ISME J.">
        <title>Uncovering the hidden diversity of litter-decomposition mechanisms in mushroom-forming fungi.</title>
        <authorList>
            <person name="Floudas D."/>
            <person name="Bentzer J."/>
            <person name="Ahren D."/>
            <person name="Johansson T."/>
            <person name="Persson P."/>
            <person name="Tunlid A."/>
        </authorList>
    </citation>
    <scope>NUCLEOTIDE SEQUENCE [LARGE SCALE GENOMIC DNA]</scope>
    <source>
        <strain evidence="1 2">CBS 291.85</strain>
    </source>
</reference>
<proteinExistence type="predicted"/>
<dbReference type="Proteomes" id="UP000559256">
    <property type="component" value="Unassembled WGS sequence"/>
</dbReference>
<gene>
    <name evidence="1" type="ORF">D9758_018151</name>
</gene>
<keyword evidence="2" id="KW-1185">Reference proteome</keyword>
<protein>
    <submittedName>
        <fullName evidence="1">Uncharacterized protein</fullName>
    </submittedName>
</protein>
<dbReference type="EMBL" id="JAACJM010000404">
    <property type="protein sequence ID" value="KAF5320584.1"/>
    <property type="molecule type" value="Genomic_DNA"/>
</dbReference>
<name>A0A8H5BC18_9AGAR</name>
<dbReference type="AlphaFoldDB" id="A0A8H5BC18"/>
<organism evidence="1 2">
    <name type="scientific">Tetrapyrgos nigripes</name>
    <dbReference type="NCBI Taxonomy" id="182062"/>
    <lineage>
        <taxon>Eukaryota</taxon>
        <taxon>Fungi</taxon>
        <taxon>Dikarya</taxon>
        <taxon>Basidiomycota</taxon>
        <taxon>Agaricomycotina</taxon>
        <taxon>Agaricomycetes</taxon>
        <taxon>Agaricomycetidae</taxon>
        <taxon>Agaricales</taxon>
        <taxon>Marasmiineae</taxon>
        <taxon>Marasmiaceae</taxon>
        <taxon>Tetrapyrgos</taxon>
    </lineage>
</organism>
<evidence type="ECO:0000313" key="1">
    <source>
        <dbReference type="EMBL" id="KAF5320584.1"/>
    </source>
</evidence>
<evidence type="ECO:0000313" key="2">
    <source>
        <dbReference type="Proteomes" id="UP000559256"/>
    </source>
</evidence>
<sequence>MADESHFEPGSIKLLHDLPLESALVTLSWQDVFEHLHEVYHKLLLAVQQHGEMEWKTNMIFRADCRKQLNEFKFTKNLRAIRQFLTPMLVIDKLLYLSEQAKSDRVLRDNSFLFNSINGLSFLKGDWMNVLSIFEQLEEMIAVRELQTWSTTDSRDTGVWLLHGLLRSAQYDSIVSAETNIVYAAIHLWWLFEGNLELPADLTQLPILKDLPDGTTLPSSGRSVSNPLAHALSISPLVLFGGSLFMESQVTSRLKLLKVHKGLGNVSVELAHSVTAINVFYVEQ</sequence>